<organism evidence="1">
    <name type="scientific">Arthrobacter sp. K5</name>
    <dbReference type="NCBI Taxonomy" id="2839623"/>
    <lineage>
        <taxon>Bacteria</taxon>
        <taxon>Bacillati</taxon>
        <taxon>Actinomycetota</taxon>
        <taxon>Actinomycetes</taxon>
        <taxon>Micrococcales</taxon>
        <taxon>Micrococcaceae</taxon>
        <taxon>Arthrobacter</taxon>
    </lineage>
</organism>
<reference evidence="1" key="1">
    <citation type="submission" date="2024-06" db="EMBL/GenBank/DDBJ databases">
        <title>Biodegradation of dimethachlon by Arthrobacter sp. K5: mechanistic insights and ecological implications.</title>
        <authorList>
            <person name="Hu S."/>
            <person name="Lu P."/>
        </authorList>
    </citation>
    <scope>NUCLEOTIDE SEQUENCE</scope>
    <source>
        <strain evidence="1">K5</strain>
    </source>
</reference>
<proteinExistence type="predicted"/>
<dbReference type="AlphaFoldDB" id="A0AAU8EPN9"/>
<dbReference type="RefSeq" id="WP_353711232.1">
    <property type="nucleotide sequence ID" value="NZ_CP159279.1"/>
</dbReference>
<sequence>MSAAAGVLDQYSAAAGAVEFLFTFESVQRNNENLQVTMDESVRMLRQKALLCDKSQFCRRLIFRFIFLNGRSESCSRRIFFDFSMNTR</sequence>
<evidence type="ECO:0000313" key="1">
    <source>
        <dbReference type="EMBL" id="XCH10708.1"/>
    </source>
</evidence>
<dbReference type="EMBL" id="CP159279">
    <property type="protein sequence ID" value="XCH10708.1"/>
    <property type="molecule type" value="Genomic_DNA"/>
</dbReference>
<gene>
    <name evidence="1" type="ORF">ABRP34_18070</name>
</gene>
<protein>
    <submittedName>
        <fullName evidence="1">Uncharacterized protein</fullName>
    </submittedName>
</protein>
<accession>A0AAU8EPN9</accession>
<name>A0AAU8EPN9_9MICC</name>